<dbReference type="PROSITE" id="PS51851">
    <property type="entry name" value="KARI_C"/>
    <property type="match status" value="1"/>
</dbReference>
<evidence type="ECO:0000256" key="6">
    <source>
        <dbReference type="ARBA" id="ARBA00030389"/>
    </source>
</evidence>
<keyword evidence="10" id="KW-0028">Amino-acid biosynthesis</keyword>
<evidence type="ECO:0000256" key="8">
    <source>
        <dbReference type="ARBA" id="ARBA00032744"/>
    </source>
</evidence>
<comment type="cofactor">
    <cofactor evidence="1">
        <name>Mg(2+)</name>
        <dbReference type="ChEBI" id="CHEBI:18420"/>
    </cofactor>
</comment>
<dbReference type="GO" id="GO:0009097">
    <property type="term" value="P:isoleucine biosynthetic process"/>
    <property type="evidence" value="ECO:0007669"/>
    <property type="project" value="UniProtKB-UniRule"/>
</dbReference>
<proteinExistence type="inferred from homology"/>
<evidence type="ECO:0000256" key="9">
    <source>
        <dbReference type="ARBA" id="ARBA00049021"/>
    </source>
</evidence>
<evidence type="ECO:0000256" key="10">
    <source>
        <dbReference type="PROSITE-ProRule" id="PRU01198"/>
    </source>
</evidence>
<dbReference type="GO" id="GO:0004455">
    <property type="term" value="F:ketol-acid reductoisomerase activity"/>
    <property type="evidence" value="ECO:0007669"/>
    <property type="project" value="UniProtKB-UniRule"/>
</dbReference>
<feature type="domain" description="KARI C-terminal knotted" evidence="11">
    <location>
        <begin position="1"/>
        <end position="118"/>
    </location>
</feature>
<evidence type="ECO:0000256" key="3">
    <source>
        <dbReference type="ARBA" id="ARBA00015731"/>
    </source>
</evidence>
<dbReference type="EMBL" id="UGET01000004">
    <property type="protein sequence ID" value="STL88631.1"/>
    <property type="molecule type" value="Genomic_DNA"/>
</dbReference>
<dbReference type="AlphaFoldDB" id="A0A377CA49"/>
<comment type="catalytic activity">
    <reaction evidence="9">
        <text>(2R)-2,3-dihydroxy-3-methylbutanoate + NADP(+) = (2S)-2-acetolactate + NADPH + H(+)</text>
        <dbReference type="Rhea" id="RHEA:22068"/>
        <dbReference type="ChEBI" id="CHEBI:15378"/>
        <dbReference type="ChEBI" id="CHEBI:49072"/>
        <dbReference type="ChEBI" id="CHEBI:57783"/>
        <dbReference type="ChEBI" id="CHEBI:58349"/>
        <dbReference type="ChEBI" id="CHEBI:58476"/>
        <dbReference type="EC" id="1.1.1.86"/>
    </reaction>
</comment>
<evidence type="ECO:0000313" key="12">
    <source>
        <dbReference type="EMBL" id="STL88631.1"/>
    </source>
</evidence>
<keyword evidence="12" id="KW-0413">Isomerase</keyword>
<evidence type="ECO:0000259" key="11">
    <source>
        <dbReference type="PROSITE" id="PS51851"/>
    </source>
</evidence>
<dbReference type="Proteomes" id="UP000254255">
    <property type="component" value="Unassembled WGS sequence"/>
</dbReference>
<dbReference type="EC" id="1.1.1.86" evidence="2"/>
<dbReference type="InterPro" id="IPR000506">
    <property type="entry name" value="KARI_C"/>
</dbReference>
<keyword evidence="5 10" id="KW-0560">Oxidoreductase</keyword>
<evidence type="ECO:0000256" key="2">
    <source>
        <dbReference type="ARBA" id="ARBA00013102"/>
    </source>
</evidence>
<evidence type="ECO:0000256" key="1">
    <source>
        <dbReference type="ARBA" id="ARBA00001946"/>
    </source>
</evidence>
<comment type="caution">
    <text evidence="10">Lacks conserved residue(s) required for the propagation of feature annotation.</text>
</comment>
<dbReference type="GO" id="GO:0016853">
    <property type="term" value="F:isomerase activity"/>
    <property type="evidence" value="ECO:0007669"/>
    <property type="project" value="UniProtKB-KW"/>
</dbReference>
<name>A0A377CA49_ECOLX</name>
<dbReference type="GO" id="GO:0009099">
    <property type="term" value="P:L-valine biosynthetic process"/>
    <property type="evidence" value="ECO:0007669"/>
    <property type="project" value="UniProtKB-UniRule"/>
</dbReference>
<accession>A0A377CA49</accession>
<evidence type="ECO:0000256" key="5">
    <source>
        <dbReference type="ARBA" id="ARBA00023002"/>
    </source>
</evidence>
<organism evidence="12 13">
    <name type="scientific">Escherichia coli</name>
    <dbReference type="NCBI Taxonomy" id="562"/>
    <lineage>
        <taxon>Bacteria</taxon>
        <taxon>Pseudomonadati</taxon>
        <taxon>Pseudomonadota</taxon>
        <taxon>Gammaproteobacteria</taxon>
        <taxon>Enterobacterales</taxon>
        <taxon>Enterobacteriaceae</taxon>
        <taxon>Escherichia</taxon>
    </lineage>
</organism>
<comment type="similarity">
    <text evidence="10">Belongs to the ketol-acid reductoisomerase family.</text>
</comment>
<dbReference type="Gene3D" id="1.10.1040.10">
    <property type="entry name" value="N-(1-d-carboxylethyl)-l-norvaline Dehydrogenase, domain 2"/>
    <property type="match status" value="1"/>
</dbReference>
<reference evidence="12 13" key="1">
    <citation type="submission" date="2018-06" db="EMBL/GenBank/DDBJ databases">
        <authorList>
            <consortium name="Pathogen Informatics"/>
            <person name="Doyle S."/>
        </authorList>
    </citation>
    <scope>NUCLEOTIDE SEQUENCE [LARGE SCALE GENOMIC DNA]</scope>
    <source>
        <strain evidence="12 13">NCTC13148</strain>
    </source>
</reference>
<sequence>MLRQAGGRSTDPAYAEKLIQFGWETITEALKQGGITLMMDRLSNPAKLRAYALSEQLKEIMAPLFQKHMDDIISGEFSSGMMADWANDDKKLLTWREETGKTAFETAPQYEGKIASRSTSIKAY</sequence>
<keyword evidence="10" id="KW-0100">Branched-chain amino acid biosynthesis</keyword>
<evidence type="ECO:0000313" key="13">
    <source>
        <dbReference type="Proteomes" id="UP000254255"/>
    </source>
</evidence>
<dbReference type="InterPro" id="IPR013328">
    <property type="entry name" value="6PGD_dom2"/>
</dbReference>
<dbReference type="InterPro" id="IPR008927">
    <property type="entry name" value="6-PGluconate_DH-like_C_sf"/>
</dbReference>
<evidence type="ECO:0000256" key="7">
    <source>
        <dbReference type="ARBA" id="ARBA00031889"/>
    </source>
</evidence>
<keyword evidence="4" id="KW-0677">Repeat</keyword>
<gene>
    <name evidence="12" type="primary">ilvC_4</name>
    <name evidence="12" type="ORF">NCTC13148_04124</name>
</gene>
<dbReference type="Pfam" id="PF01450">
    <property type="entry name" value="KARI_C"/>
    <property type="match status" value="1"/>
</dbReference>
<dbReference type="SUPFAM" id="SSF48179">
    <property type="entry name" value="6-phosphogluconate dehydrogenase C-terminal domain-like"/>
    <property type="match status" value="1"/>
</dbReference>
<evidence type="ECO:0000256" key="4">
    <source>
        <dbReference type="ARBA" id="ARBA00022737"/>
    </source>
</evidence>
<protein>
    <recommendedName>
        <fullName evidence="3">Ketol-acid reductoisomerase (NADP(+))</fullName>
        <ecNumber evidence="2">1.1.1.86</ecNumber>
    </recommendedName>
    <alternativeName>
        <fullName evidence="8">Acetohydroxy-acid isomeroreductase</fullName>
    </alternativeName>
    <alternativeName>
        <fullName evidence="6">Ketol-acid reductoisomerase type 2</fullName>
    </alternativeName>
    <alternativeName>
        <fullName evidence="7">Ketol-acid reductoisomerase type II</fullName>
    </alternativeName>
</protein>